<feature type="compositionally biased region" description="Basic and acidic residues" evidence="2">
    <location>
        <begin position="28"/>
        <end position="38"/>
    </location>
</feature>
<dbReference type="PROSITE" id="PS50994">
    <property type="entry name" value="INTEGRASE"/>
    <property type="match status" value="1"/>
</dbReference>
<dbReference type="GO" id="GO:0042575">
    <property type="term" value="C:DNA polymerase complex"/>
    <property type="evidence" value="ECO:0007669"/>
    <property type="project" value="UniProtKB-ARBA"/>
</dbReference>
<proteinExistence type="predicted"/>
<dbReference type="EMBL" id="WJBH02000006">
    <property type="protein sequence ID" value="KAI9557135.1"/>
    <property type="molecule type" value="Genomic_DNA"/>
</dbReference>
<dbReference type="CDD" id="cd01647">
    <property type="entry name" value="RT_LTR"/>
    <property type="match status" value="1"/>
</dbReference>
<gene>
    <name evidence="4" type="ORF">GHT06_016941</name>
</gene>
<keyword evidence="5" id="KW-1185">Reference proteome</keyword>
<dbReference type="SUPFAM" id="SSF53098">
    <property type="entry name" value="Ribonuclease H-like"/>
    <property type="match status" value="1"/>
</dbReference>
<evidence type="ECO:0000313" key="4">
    <source>
        <dbReference type="EMBL" id="KAI9557135.1"/>
    </source>
</evidence>
<dbReference type="InterPro" id="IPR001584">
    <property type="entry name" value="Integrase_cat-core"/>
</dbReference>
<dbReference type="InterPro" id="IPR012337">
    <property type="entry name" value="RNaseH-like_sf"/>
</dbReference>
<reference evidence="4 5" key="1">
    <citation type="submission" date="2022-05" db="EMBL/GenBank/DDBJ databases">
        <title>A multi-omics perspective on studying reproductive biology in Daphnia sinensis.</title>
        <authorList>
            <person name="Jia J."/>
        </authorList>
    </citation>
    <scope>NUCLEOTIDE SEQUENCE [LARGE SCALE GENOMIC DNA]</scope>
    <source>
        <strain evidence="4 5">WSL</strain>
    </source>
</reference>
<feature type="compositionally biased region" description="Basic and acidic residues" evidence="2">
    <location>
        <begin position="769"/>
        <end position="781"/>
    </location>
</feature>
<dbReference type="InterPro" id="IPR041588">
    <property type="entry name" value="Integrase_H2C2"/>
</dbReference>
<feature type="compositionally biased region" description="Acidic residues" evidence="2">
    <location>
        <begin position="91"/>
        <end position="103"/>
    </location>
</feature>
<organism evidence="4 5">
    <name type="scientific">Daphnia sinensis</name>
    <dbReference type="NCBI Taxonomy" id="1820382"/>
    <lineage>
        <taxon>Eukaryota</taxon>
        <taxon>Metazoa</taxon>
        <taxon>Ecdysozoa</taxon>
        <taxon>Arthropoda</taxon>
        <taxon>Crustacea</taxon>
        <taxon>Branchiopoda</taxon>
        <taxon>Diplostraca</taxon>
        <taxon>Cladocera</taxon>
        <taxon>Anomopoda</taxon>
        <taxon>Daphniidae</taxon>
        <taxon>Daphnia</taxon>
        <taxon>Daphnia similis group</taxon>
    </lineage>
</organism>
<dbReference type="InterPro" id="IPR036397">
    <property type="entry name" value="RNaseH_sf"/>
</dbReference>
<dbReference type="EC" id="2.7.7.49" evidence="1"/>
<dbReference type="FunFam" id="3.30.420.10:FF:000032">
    <property type="entry name" value="Retrovirus-related Pol polyprotein from transposon 297-like Protein"/>
    <property type="match status" value="1"/>
</dbReference>
<dbReference type="Gene3D" id="3.30.420.10">
    <property type="entry name" value="Ribonuclease H-like superfamily/Ribonuclease H"/>
    <property type="match status" value="1"/>
</dbReference>
<dbReference type="GO" id="GO:0003676">
    <property type="term" value="F:nucleic acid binding"/>
    <property type="evidence" value="ECO:0007669"/>
    <property type="project" value="InterPro"/>
</dbReference>
<dbReference type="PANTHER" id="PTHR37984:SF5">
    <property type="entry name" value="PROTEIN NYNRIN-LIKE"/>
    <property type="match status" value="1"/>
</dbReference>
<dbReference type="Pfam" id="PF00078">
    <property type="entry name" value="RVT_1"/>
    <property type="match status" value="1"/>
</dbReference>
<dbReference type="Gene3D" id="3.30.70.270">
    <property type="match status" value="1"/>
</dbReference>
<dbReference type="Pfam" id="PF17921">
    <property type="entry name" value="Integrase_H2C2"/>
    <property type="match status" value="1"/>
</dbReference>
<name>A0AAD5L8A3_9CRUS</name>
<evidence type="ECO:0000313" key="5">
    <source>
        <dbReference type="Proteomes" id="UP000820818"/>
    </source>
</evidence>
<dbReference type="GO" id="GO:0003964">
    <property type="term" value="F:RNA-directed DNA polymerase activity"/>
    <property type="evidence" value="ECO:0007669"/>
    <property type="project" value="UniProtKB-EC"/>
</dbReference>
<feature type="region of interest" description="Disordered" evidence="2">
    <location>
        <begin position="1"/>
        <end position="110"/>
    </location>
</feature>
<dbReference type="GO" id="GO:0015074">
    <property type="term" value="P:DNA integration"/>
    <property type="evidence" value="ECO:0007669"/>
    <property type="project" value="InterPro"/>
</dbReference>
<evidence type="ECO:0000259" key="3">
    <source>
        <dbReference type="PROSITE" id="PS50994"/>
    </source>
</evidence>
<feature type="domain" description="Integrase catalytic" evidence="3">
    <location>
        <begin position="464"/>
        <end position="620"/>
    </location>
</feature>
<dbReference type="InterPro" id="IPR043128">
    <property type="entry name" value="Rev_trsase/Diguanyl_cyclase"/>
</dbReference>
<dbReference type="Gene3D" id="1.10.340.70">
    <property type="match status" value="1"/>
</dbReference>
<evidence type="ECO:0000256" key="1">
    <source>
        <dbReference type="ARBA" id="ARBA00012493"/>
    </source>
</evidence>
<dbReference type="InterPro" id="IPR050951">
    <property type="entry name" value="Retrovirus_Pol_polyprotein"/>
</dbReference>
<dbReference type="FunFam" id="3.30.70.270:FF:000003">
    <property type="entry name" value="Transposon Ty3-G Gag-Pol polyprotein"/>
    <property type="match status" value="1"/>
</dbReference>
<dbReference type="PANTHER" id="PTHR37984">
    <property type="entry name" value="PROTEIN CBG26694"/>
    <property type="match status" value="1"/>
</dbReference>
<protein>
    <recommendedName>
        <fullName evidence="1">RNA-directed DNA polymerase</fullName>
        <ecNumber evidence="1">2.7.7.49</ecNumber>
    </recommendedName>
</protein>
<dbReference type="InterPro" id="IPR043502">
    <property type="entry name" value="DNA/RNA_pol_sf"/>
</dbReference>
<dbReference type="InterPro" id="IPR000477">
    <property type="entry name" value="RT_dom"/>
</dbReference>
<accession>A0AAD5L8A3</accession>
<evidence type="ECO:0000256" key="2">
    <source>
        <dbReference type="SAM" id="MobiDB-lite"/>
    </source>
</evidence>
<dbReference type="AlphaFoldDB" id="A0AAD5L8A3"/>
<comment type="caution">
    <text evidence="4">The sequence shown here is derived from an EMBL/GenBank/DDBJ whole genome shotgun (WGS) entry which is preliminary data.</text>
</comment>
<feature type="compositionally biased region" description="Acidic residues" evidence="2">
    <location>
        <begin position="736"/>
        <end position="753"/>
    </location>
</feature>
<sequence length="1045" mass="115410">MNRQPERVSKRLRGLDASPVRPLGGKRITGEASKDNVHGEAGVAEFGSAGTESENPGKSDGGKECCGYRLSKIRDSGFGEQSGLQVATEGESQEGSEVEEEEVVERRESDASLAWDHGDGIRRVEYFGEAPSSTSSEVELQQEAGLLGEEEHGARDGASEKIIIREGRNLPPRSLVAVEIEPLSPVLACSVLIEPSTSLEKAKEISAGRILIKREEGVVRVLMLNPGNRSQYVGPGTVIGNTVEIEGEVPLSKEDKVKTAFITADGLYQFLVMPMGLCSAPGTFQRMMDLVLAGLRWTSCLVYLDDVIVYANNIEQHLERLRMVLAALQKANLKIKTSKCIYGETELVALGHLIGANLTREKSVFHSRFRVGKGIGEAATFNLITQGGDREVLIEQQRSEWGYVFEKLDQGEPLENYTVKDGALFRAFRKSILLACHDDMMAGHLGEARTWERVKQRYYWIGRKAIRSSGNGYFGAFPKDDSRNRYIVVAVDYVTKWAEVGALGTAGAKEVAKFFVSEIVLRHGAPRNLTTDQGMCFMAEMMKRVTDALETNHRPTTAYHPQANGQVERLNHTLADMLSMYVSGDHSDWDVALEYVRFAYNTSRHETTGRTPFFLMHVREAVMPIDVTLGGGLPNEEGEGGEVDSYEIRMQRGLKKAFAAVEGHTQRAQERYKAYYDSRRREAVRYAVGEKVLVYKPVRKIGRAEKLLHRWHGPYEAEAEEQQEEAVKPEETANQELEEENQAIGEEQSEGGTEEGGAKEIEEENNNPSREEESGRRAEGERVFTDSEWVLVTDITFGQTDAVASDLEKWLKQKSSMADDSKPSEIGRFHSTLIAHVHARALDGLLWLQIITRSYEGLKATVCAPRRPRRQRGLMDGGGTVLNWLFGVATTDDLVKVNKNIEQLSTESTAIVHALEVHTAQIISKLQGSCDALDREMRKAEFRLSNVLKETEHQRVAMGKVEETFRGVGKCSDGTVAISIISTSPIRASIGGGKGEFTTRMVTRSSVAHGGYVEGLSECEGGGGGSGGGKHLLIGCTCRLFICYN</sequence>
<dbReference type="Proteomes" id="UP000820818">
    <property type="component" value="Linkage Group LG6"/>
</dbReference>
<dbReference type="Gene3D" id="3.10.10.10">
    <property type="entry name" value="HIV Type 1 Reverse Transcriptase, subunit A, domain 1"/>
    <property type="match status" value="1"/>
</dbReference>
<dbReference type="SUPFAM" id="SSF56672">
    <property type="entry name" value="DNA/RNA polymerases"/>
    <property type="match status" value="1"/>
</dbReference>
<feature type="region of interest" description="Disordered" evidence="2">
    <location>
        <begin position="717"/>
        <end position="781"/>
    </location>
</feature>